<dbReference type="EMBL" id="HBIC01044817">
    <property type="protein sequence ID" value="CAE0294104.1"/>
    <property type="molecule type" value="Transcribed_RNA"/>
</dbReference>
<feature type="domain" description="Peptidoglycan beta-N-acetylmuramidase NamZ C-terminal" evidence="3">
    <location>
        <begin position="214"/>
        <end position="256"/>
    </location>
</feature>
<feature type="region of interest" description="Disordered" evidence="1">
    <location>
        <begin position="268"/>
        <end position="296"/>
    </location>
</feature>
<dbReference type="GO" id="GO:0033922">
    <property type="term" value="F:peptidoglycan beta-N-acetylmuramidase activity"/>
    <property type="evidence" value="ECO:0007669"/>
    <property type="project" value="InterPro"/>
</dbReference>
<feature type="domain" description="Peptidoglycan beta-N-acetylmuramidase NamZ C-terminal" evidence="3">
    <location>
        <begin position="293"/>
        <end position="430"/>
    </location>
</feature>
<feature type="domain" description="Peptidoglycan beta-N-acetylmuramidase NamZ N-terminal" evidence="2">
    <location>
        <begin position="4"/>
        <end position="209"/>
    </location>
</feature>
<dbReference type="Pfam" id="PF20732">
    <property type="entry name" value="NamZ_C"/>
    <property type="match status" value="2"/>
</dbReference>
<dbReference type="Gene3D" id="3.90.1150.140">
    <property type="match status" value="1"/>
</dbReference>
<name>A0A7S3MBG6_9STRA</name>
<evidence type="ECO:0000259" key="2">
    <source>
        <dbReference type="Pfam" id="PF07075"/>
    </source>
</evidence>
<evidence type="ECO:0000259" key="3">
    <source>
        <dbReference type="Pfam" id="PF20732"/>
    </source>
</evidence>
<accession>A0A7S3MBG6</accession>
<proteinExistence type="predicted"/>
<protein>
    <recommendedName>
        <fullName evidence="5">DUF1343 domain-containing protein</fullName>
    </recommendedName>
</protein>
<gene>
    <name evidence="4" type="ORF">SELO1098_LOCUS22956</name>
</gene>
<sequence length="430" mass="47232">MTLIVDEMSQDERLQVVAVFSPEHGFRGDKQAETGDPLFYIDKPTGLPVFSAYNMTAEQMSKVLQDMNIEAVLIDMQDVGVRLYTFVWTMYALMEGASLLHHSTSSAGPKPIVVITDRPNPLGGELVDGPLVNMSCCASGYGRLPIPFLHGMTIGELGLLFNSVFKIPSDDVIVVKMLHWERHMTWTSFQEANSVFPPWIPPSPNLPTVMSAHAYGATVFLEATTVAEGRGTTTPFTLFGAPFLDAEDLSARLNKDFRCAQSSSSVSHAASAQRKQVRSTVTAPSSSSSSSSSKKSAAGSCYRAAYFQPTWSKYNHTVVPGVQWFPWRSVQAATLLPSNLASPNNTASTSPFVQGVQILCATRDLSVPADAFQWDGSWFGHDGTELIDFYAGTPTLRNMIDSGLQSEDIVKVYEKDVALFRHQRQQYLLY</sequence>
<evidence type="ECO:0000256" key="1">
    <source>
        <dbReference type="SAM" id="MobiDB-lite"/>
    </source>
</evidence>
<dbReference type="InterPro" id="IPR008302">
    <property type="entry name" value="NamZ"/>
</dbReference>
<evidence type="ECO:0008006" key="5">
    <source>
        <dbReference type="Google" id="ProtNLM"/>
    </source>
</evidence>
<dbReference type="AlphaFoldDB" id="A0A7S3MBG6"/>
<evidence type="ECO:0000313" key="4">
    <source>
        <dbReference type="EMBL" id="CAE0294104.1"/>
    </source>
</evidence>
<dbReference type="PANTHER" id="PTHR42915:SF1">
    <property type="entry name" value="PEPTIDOGLYCAN BETA-N-ACETYLMURAMIDASE NAMZ"/>
    <property type="match status" value="1"/>
</dbReference>
<dbReference type="Pfam" id="PF07075">
    <property type="entry name" value="NamZ_N"/>
    <property type="match status" value="1"/>
</dbReference>
<feature type="compositionally biased region" description="Low complexity" evidence="1">
    <location>
        <begin position="285"/>
        <end position="296"/>
    </location>
</feature>
<reference evidence="4" key="1">
    <citation type="submission" date="2021-01" db="EMBL/GenBank/DDBJ databases">
        <authorList>
            <person name="Corre E."/>
            <person name="Pelletier E."/>
            <person name="Niang G."/>
            <person name="Scheremetjew M."/>
            <person name="Finn R."/>
            <person name="Kale V."/>
            <person name="Holt S."/>
            <person name="Cochrane G."/>
            <person name="Meng A."/>
            <person name="Brown T."/>
            <person name="Cohen L."/>
        </authorList>
    </citation>
    <scope>NUCLEOTIDE SEQUENCE</scope>
    <source>
        <strain evidence="4">CCAP 955/1</strain>
    </source>
</reference>
<dbReference type="InterPro" id="IPR048502">
    <property type="entry name" value="NamZ_N"/>
</dbReference>
<dbReference type="InterPro" id="IPR048503">
    <property type="entry name" value="NamZ_C"/>
</dbReference>
<dbReference type="PANTHER" id="PTHR42915">
    <property type="entry name" value="HYPOTHETICAL 460 KDA PROTEIN IN FEUA-SIGW INTERGENIC REGION [PRECURSOR]"/>
    <property type="match status" value="1"/>
</dbReference>
<dbReference type="Gene3D" id="3.40.50.12170">
    <property type="entry name" value="Uncharacterised protein PF07075, DUF1343"/>
    <property type="match status" value="1"/>
</dbReference>
<dbReference type="PIRSF" id="PIRSF016719">
    <property type="entry name" value="UCP016719"/>
    <property type="match status" value="1"/>
</dbReference>
<organism evidence="4">
    <name type="scientific">Spumella elongata</name>
    <dbReference type="NCBI Taxonomy" id="89044"/>
    <lineage>
        <taxon>Eukaryota</taxon>
        <taxon>Sar</taxon>
        <taxon>Stramenopiles</taxon>
        <taxon>Ochrophyta</taxon>
        <taxon>Chrysophyceae</taxon>
        <taxon>Chromulinales</taxon>
        <taxon>Chromulinaceae</taxon>
        <taxon>Spumella</taxon>
    </lineage>
</organism>